<name>A0A844G720_9BACT</name>
<keyword evidence="4" id="KW-1185">Reference proteome</keyword>
<dbReference type="EMBL" id="VUNS01000017">
    <property type="protein sequence ID" value="MST98248.1"/>
    <property type="molecule type" value="Genomic_DNA"/>
</dbReference>
<gene>
    <name evidence="3" type="ORF">FYJ85_14480</name>
</gene>
<comment type="caution">
    <text evidence="3">The sequence shown here is derived from an EMBL/GenBank/DDBJ whole genome shotgun (WGS) entry which is preliminary data.</text>
</comment>
<feature type="transmembrane region" description="Helical" evidence="2">
    <location>
        <begin position="173"/>
        <end position="193"/>
    </location>
</feature>
<proteinExistence type="predicted"/>
<feature type="transmembrane region" description="Helical" evidence="2">
    <location>
        <begin position="275"/>
        <end position="293"/>
    </location>
</feature>
<feature type="compositionally biased region" description="Acidic residues" evidence="1">
    <location>
        <begin position="118"/>
        <end position="131"/>
    </location>
</feature>
<evidence type="ECO:0000256" key="1">
    <source>
        <dbReference type="SAM" id="MobiDB-lite"/>
    </source>
</evidence>
<feature type="transmembrane region" description="Helical" evidence="2">
    <location>
        <begin position="199"/>
        <end position="219"/>
    </location>
</feature>
<sequence>MNEEEQLLTTGRVIDATRKIESKLVACGAVGSGLREKAESLGDRLPAEAARLIRFIGSVRNRFAHESGARLRPDELELFEEAAEAVLAELDSLPEPVPPEKKPSAARRKTVRTPAVPEVEDDGGGENDEDAGALPETAAALPPWDSPMWTALPGLHLVYAFRAGWNAFGAGQLYLLLILAELIAFVLLGFAAVRGSMPLAAAGGVLGFAVYVCGLWLGLREKSGPGLYLVPAVNLAWFFRKVAACIEPARLIVAAAILGIWLAAVQLLLYGEFAAAGIAALVSWSGAAADSLLRRS</sequence>
<organism evidence="3 4">
    <name type="scientific">Victivallis lenta</name>
    <dbReference type="NCBI Taxonomy" id="2606640"/>
    <lineage>
        <taxon>Bacteria</taxon>
        <taxon>Pseudomonadati</taxon>
        <taxon>Lentisphaerota</taxon>
        <taxon>Lentisphaeria</taxon>
        <taxon>Victivallales</taxon>
        <taxon>Victivallaceae</taxon>
        <taxon>Victivallis</taxon>
    </lineage>
</organism>
<reference evidence="3 4" key="1">
    <citation type="submission" date="2019-08" db="EMBL/GenBank/DDBJ databases">
        <title>In-depth cultivation of the pig gut microbiome towards novel bacterial diversity and tailored functional studies.</title>
        <authorList>
            <person name="Wylensek D."/>
            <person name="Hitch T.C.A."/>
            <person name="Clavel T."/>
        </authorList>
    </citation>
    <scope>NUCLEOTIDE SEQUENCE [LARGE SCALE GENOMIC DNA]</scope>
    <source>
        <strain evidence="3 4">BBE-744-WT-12</strain>
    </source>
</reference>
<accession>A0A844G720</accession>
<feature type="transmembrane region" description="Helical" evidence="2">
    <location>
        <begin position="249"/>
        <end position="269"/>
    </location>
</feature>
<keyword evidence="2" id="KW-0812">Transmembrane</keyword>
<evidence type="ECO:0000256" key="2">
    <source>
        <dbReference type="SAM" id="Phobius"/>
    </source>
</evidence>
<dbReference type="RefSeq" id="WP_154419320.1">
    <property type="nucleotide sequence ID" value="NZ_VUNS01000017.1"/>
</dbReference>
<protein>
    <recommendedName>
        <fullName evidence="5">DUF4145 domain-containing protein</fullName>
    </recommendedName>
</protein>
<keyword evidence="2" id="KW-0472">Membrane</keyword>
<dbReference type="AlphaFoldDB" id="A0A844G720"/>
<keyword evidence="2" id="KW-1133">Transmembrane helix</keyword>
<feature type="region of interest" description="Disordered" evidence="1">
    <location>
        <begin position="90"/>
        <end position="132"/>
    </location>
</feature>
<dbReference type="Proteomes" id="UP000435649">
    <property type="component" value="Unassembled WGS sequence"/>
</dbReference>
<evidence type="ECO:0008006" key="5">
    <source>
        <dbReference type="Google" id="ProtNLM"/>
    </source>
</evidence>
<evidence type="ECO:0000313" key="3">
    <source>
        <dbReference type="EMBL" id="MST98248.1"/>
    </source>
</evidence>
<evidence type="ECO:0000313" key="4">
    <source>
        <dbReference type="Proteomes" id="UP000435649"/>
    </source>
</evidence>